<evidence type="ECO:0000259" key="1">
    <source>
        <dbReference type="Pfam" id="PF01872"/>
    </source>
</evidence>
<sequence length="230" mass="25210">MGLPPVNGTDEFLTRGRSKLVTTEGKDRAMAELLVDFITSLDGYASGEGWPGFWGLEGPEYLAWLGEQPKVTYLMGAKTYRLMSGFAAGQVPDGEAELRAEEEESVDELTRASKVVFSSTLEDPLTWANSTLVRDDPVEAVRAMKENESGILTTVGSLTLCRSLLRAGLVDRFRVGMFPVITGATGAERIYDGYPDVALEMIDQRTFDGRILMVEYKPRVLEHPPLAAPA</sequence>
<proteinExistence type="predicted"/>
<reference evidence="3" key="1">
    <citation type="journal article" date="2019" name="Int. J. Syst. Evol. Microbiol.">
        <title>The Global Catalogue of Microorganisms (GCM) 10K type strain sequencing project: providing services to taxonomists for standard genome sequencing and annotation.</title>
        <authorList>
            <consortium name="The Broad Institute Genomics Platform"/>
            <consortium name="The Broad Institute Genome Sequencing Center for Infectious Disease"/>
            <person name="Wu L."/>
            <person name="Ma J."/>
        </authorList>
    </citation>
    <scope>NUCLEOTIDE SEQUENCE [LARGE SCALE GENOMIC DNA]</scope>
    <source>
        <strain evidence="3">JCM 11117</strain>
    </source>
</reference>
<dbReference type="InterPro" id="IPR002734">
    <property type="entry name" value="RibDG_C"/>
</dbReference>
<dbReference type="SUPFAM" id="SSF53597">
    <property type="entry name" value="Dihydrofolate reductase-like"/>
    <property type="match status" value="1"/>
</dbReference>
<accession>A0ABP3ZP90</accession>
<dbReference type="EMBL" id="BAAAHP010000027">
    <property type="protein sequence ID" value="GAA0925232.1"/>
    <property type="molecule type" value="Genomic_DNA"/>
</dbReference>
<evidence type="ECO:0000313" key="3">
    <source>
        <dbReference type="Proteomes" id="UP001499967"/>
    </source>
</evidence>
<dbReference type="Pfam" id="PF01872">
    <property type="entry name" value="RibD_C"/>
    <property type="match status" value="1"/>
</dbReference>
<dbReference type="InterPro" id="IPR050765">
    <property type="entry name" value="Riboflavin_Biosynth_HTPR"/>
</dbReference>
<dbReference type="InterPro" id="IPR024072">
    <property type="entry name" value="DHFR-like_dom_sf"/>
</dbReference>
<feature type="domain" description="Bacterial bifunctional deaminase-reductase C-terminal" evidence="1">
    <location>
        <begin position="33"/>
        <end position="207"/>
    </location>
</feature>
<name>A0ABP3ZP90_9PSEU</name>
<gene>
    <name evidence="2" type="ORF">GCM10009559_09940</name>
</gene>
<dbReference type="PANTHER" id="PTHR38011:SF2">
    <property type="entry name" value="BIFUNCTIONAL DEAMINASE-REDUCTASE DOMAIN PROTEIN"/>
    <property type="match status" value="1"/>
</dbReference>
<dbReference type="Gene3D" id="3.40.430.10">
    <property type="entry name" value="Dihydrofolate Reductase, subunit A"/>
    <property type="match status" value="1"/>
</dbReference>
<keyword evidence="3" id="KW-1185">Reference proteome</keyword>
<dbReference type="Proteomes" id="UP001499967">
    <property type="component" value="Unassembled WGS sequence"/>
</dbReference>
<protein>
    <submittedName>
        <fullName evidence="2">Dihydrofolate reductase family protein</fullName>
    </submittedName>
</protein>
<evidence type="ECO:0000313" key="2">
    <source>
        <dbReference type="EMBL" id="GAA0925232.1"/>
    </source>
</evidence>
<organism evidence="2 3">
    <name type="scientific">Pseudonocardia zijingensis</name>
    <dbReference type="NCBI Taxonomy" id="153376"/>
    <lineage>
        <taxon>Bacteria</taxon>
        <taxon>Bacillati</taxon>
        <taxon>Actinomycetota</taxon>
        <taxon>Actinomycetes</taxon>
        <taxon>Pseudonocardiales</taxon>
        <taxon>Pseudonocardiaceae</taxon>
        <taxon>Pseudonocardia</taxon>
    </lineage>
</organism>
<dbReference type="PANTHER" id="PTHR38011">
    <property type="entry name" value="DIHYDROFOLATE REDUCTASE FAMILY PROTEIN (AFU_ORTHOLOGUE AFUA_8G06820)"/>
    <property type="match status" value="1"/>
</dbReference>
<comment type="caution">
    <text evidence="2">The sequence shown here is derived from an EMBL/GenBank/DDBJ whole genome shotgun (WGS) entry which is preliminary data.</text>
</comment>